<dbReference type="PANTHER" id="PTHR30055:SF231">
    <property type="entry name" value="TRANSCRIPTIONAL REGULATORY PROTEIN (PROBABLY DEOR-FAMILY)-RELATED"/>
    <property type="match status" value="1"/>
</dbReference>
<sequence>MEQTAGPRRRRYDPARRERIAAAAIRVIARDGIDGLTHRAVAKEADVPLGSTSYHFGDMDELLRSAVELAEALNRDVLTEILERLEPERDLAAAMAGLVEELTVRQREQLMLDYELFLAARRRPNLREAARRWVDDGRALVRRFTADDITADTVSQVFEGLLVHAVVLGEPLEAARVEPLFRRALAG</sequence>
<dbReference type="AlphaFoldDB" id="A0A9E7C260"/>
<evidence type="ECO:0000313" key="4">
    <source>
        <dbReference type="EMBL" id="UGS37302.1"/>
    </source>
</evidence>
<dbReference type="SUPFAM" id="SSF46689">
    <property type="entry name" value="Homeodomain-like"/>
    <property type="match status" value="1"/>
</dbReference>
<evidence type="ECO:0000313" key="5">
    <source>
        <dbReference type="Proteomes" id="UP001162834"/>
    </source>
</evidence>
<dbReference type="PANTHER" id="PTHR30055">
    <property type="entry name" value="HTH-TYPE TRANSCRIPTIONAL REGULATOR RUTR"/>
    <property type="match status" value="1"/>
</dbReference>
<dbReference type="Pfam" id="PF00440">
    <property type="entry name" value="TetR_N"/>
    <property type="match status" value="1"/>
</dbReference>
<feature type="domain" description="HTH tetR-type" evidence="3">
    <location>
        <begin position="14"/>
        <end position="74"/>
    </location>
</feature>
<evidence type="ECO:0000256" key="2">
    <source>
        <dbReference type="PROSITE-ProRule" id="PRU00335"/>
    </source>
</evidence>
<evidence type="ECO:0000259" key="3">
    <source>
        <dbReference type="PROSITE" id="PS50977"/>
    </source>
</evidence>
<dbReference type="Pfam" id="PF17940">
    <property type="entry name" value="TetR_C_31"/>
    <property type="match status" value="1"/>
</dbReference>
<dbReference type="PROSITE" id="PS50977">
    <property type="entry name" value="HTH_TETR_2"/>
    <property type="match status" value="1"/>
</dbReference>
<dbReference type="GO" id="GO:0003700">
    <property type="term" value="F:DNA-binding transcription factor activity"/>
    <property type="evidence" value="ECO:0007669"/>
    <property type="project" value="TreeGrafter"/>
</dbReference>
<keyword evidence="1 2" id="KW-0238">DNA-binding</keyword>
<dbReference type="InterPro" id="IPR009057">
    <property type="entry name" value="Homeodomain-like_sf"/>
</dbReference>
<gene>
    <name evidence="4" type="primary">rcdA_3</name>
    <name evidence="4" type="ORF">DSM104329_03717</name>
</gene>
<keyword evidence="5" id="KW-1185">Reference proteome</keyword>
<dbReference type="InterPro" id="IPR041583">
    <property type="entry name" value="TetR_C_31"/>
</dbReference>
<dbReference type="GO" id="GO:0000976">
    <property type="term" value="F:transcription cis-regulatory region binding"/>
    <property type="evidence" value="ECO:0007669"/>
    <property type="project" value="TreeGrafter"/>
</dbReference>
<feature type="DNA-binding region" description="H-T-H motif" evidence="2">
    <location>
        <begin position="37"/>
        <end position="56"/>
    </location>
</feature>
<proteinExistence type="predicted"/>
<dbReference type="Proteomes" id="UP001162834">
    <property type="component" value="Chromosome"/>
</dbReference>
<dbReference type="InterPro" id="IPR001647">
    <property type="entry name" value="HTH_TetR"/>
</dbReference>
<accession>A0A9E7C260</accession>
<reference evidence="4" key="1">
    <citation type="journal article" date="2022" name="Int. J. Syst. Evol. Microbiol.">
        <title>Pseudomonas aegrilactucae sp. nov. and Pseudomonas morbosilactucae sp. nov., pathogens causing bacterial rot of lettuce in Japan.</title>
        <authorList>
            <person name="Sawada H."/>
            <person name="Fujikawa T."/>
            <person name="Satou M."/>
        </authorList>
    </citation>
    <scope>NUCLEOTIDE SEQUENCE</scope>
    <source>
        <strain evidence="4">0166_1</strain>
    </source>
</reference>
<organism evidence="4 5">
    <name type="scientific">Capillimicrobium parvum</name>
    <dbReference type="NCBI Taxonomy" id="2884022"/>
    <lineage>
        <taxon>Bacteria</taxon>
        <taxon>Bacillati</taxon>
        <taxon>Actinomycetota</taxon>
        <taxon>Thermoleophilia</taxon>
        <taxon>Solirubrobacterales</taxon>
        <taxon>Capillimicrobiaceae</taxon>
        <taxon>Capillimicrobium</taxon>
    </lineage>
</organism>
<evidence type="ECO:0000256" key="1">
    <source>
        <dbReference type="ARBA" id="ARBA00023125"/>
    </source>
</evidence>
<dbReference type="InterPro" id="IPR050109">
    <property type="entry name" value="HTH-type_TetR-like_transc_reg"/>
</dbReference>
<dbReference type="RefSeq" id="WP_259311359.1">
    <property type="nucleotide sequence ID" value="NZ_CP087164.1"/>
</dbReference>
<dbReference type="Gene3D" id="1.10.357.10">
    <property type="entry name" value="Tetracycline Repressor, domain 2"/>
    <property type="match status" value="1"/>
</dbReference>
<dbReference type="EMBL" id="CP087164">
    <property type="protein sequence ID" value="UGS37302.1"/>
    <property type="molecule type" value="Genomic_DNA"/>
</dbReference>
<name>A0A9E7C260_9ACTN</name>
<dbReference type="KEGG" id="sbae:DSM104329_03717"/>
<protein>
    <submittedName>
        <fullName evidence="4">HTH-type transcriptional regulator RcdA</fullName>
    </submittedName>
</protein>